<dbReference type="AlphaFoldDB" id="A0A8X6HC40"/>
<dbReference type="GO" id="GO:0006313">
    <property type="term" value="P:DNA transposition"/>
    <property type="evidence" value="ECO:0007669"/>
    <property type="project" value="InterPro"/>
</dbReference>
<accession>A0A8X6HC40</accession>
<proteinExistence type="predicted"/>
<name>A0A8X6HC40_TRICU</name>
<dbReference type="InterPro" id="IPR002525">
    <property type="entry name" value="Transp_IS110-like_N"/>
</dbReference>
<keyword evidence="1" id="KW-0175">Coiled coil</keyword>
<dbReference type="PANTHER" id="PTHR33055">
    <property type="entry name" value="TRANSPOSASE FOR INSERTION SEQUENCE ELEMENT IS1111A"/>
    <property type="match status" value="1"/>
</dbReference>
<evidence type="ECO:0000259" key="2">
    <source>
        <dbReference type="Pfam" id="PF01548"/>
    </source>
</evidence>
<reference evidence="5" key="1">
    <citation type="submission" date="2020-07" db="EMBL/GenBank/DDBJ databases">
        <title>Multicomponent nature underlies the extraordinary mechanical properties of spider dragline silk.</title>
        <authorList>
            <person name="Kono N."/>
            <person name="Nakamura H."/>
            <person name="Mori M."/>
            <person name="Yoshida Y."/>
            <person name="Ohtoshi R."/>
            <person name="Malay A.D."/>
            <person name="Moran D.A.P."/>
            <person name="Tomita M."/>
            <person name="Numata K."/>
            <person name="Arakawa K."/>
        </authorList>
    </citation>
    <scope>NUCLEOTIDE SEQUENCE</scope>
</reference>
<organism evidence="5 6">
    <name type="scientific">Trichonephila clavata</name>
    <name type="common">Joro spider</name>
    <name type="synonym">Nephila clavata</name>
    <dbReference type="NCBI Taxonomy" id="2740835"/>
    <lineage>
        <taxon>Eukaryota</taxon>
        <taxon>Metazoa</taxon>
        <taxon>Ecdysozoa</taxon>
        <taxon>Arthropoda</taxon>
        <taxon>Chelicerata</taxon>
        <taxon>Arachnida</taxon>
        <taxon>Araneae</taxon>
        <taxon>Araneomorphae</taxon>
        <taxon>Entelegynae</taxon>
        <taxon>Araneoidea</taxon>
        <taxon>Nephilidae</taxon>
        <taxon>Trichonephila</taxon>
    </lineage>
</organism>
<dbReference type="EMBL" id="BMAO01027950">
    <property type="protein sequence ID" value="GFR20834.1"/>
    <property type="molecule type" value="Genomic_DNA"/>
</dbReference>
<evidence type="ECO:0000313" key="5">
    <source>
        <dbReference type="EMBL" id="GFR20834.1"/>
    </source>
</evidence>
<dbReference type="Proteomes" id="UP000887116">
    <property type="component" value="Unassembled WGS sequence"/>
</dbReference>
<dbReference type="GO" id="GO:0003677">
    <property type="term" value="F:DNA binding"/>
    <property type="evidence" value="ECO:0007669"/>
    <property type="project" value="InterPro"/>
</dbReference>
<dbReference type="OrthoDB" id="8122726at2759"/>
<dbReference type="InterPro" id="IPR047650">
    <property type="entry name" value="Transpos_IS110"/>
</dbReference>
<feature type="domain" description="Transposase IS110-like N-terminal" evidence="2">
    <location>
        <begin position="12"/>
        <end position="136"/>
    </location>
</feature>
<evidence type="ECO:0000256" key="1">
    <source>
        <dbReference type="SAM" id="Coils"/>
    </source>
</evidence>
<evidence type="ECO:0000313" key="4">
    <source>
        <dbReference type="EMBL" id="GFQ88482.1"/>
    </source>
</evidence>
<dbReference type="Pfam" id="PF01548">
    <property type="entry name" value="DEDD_Tnp_IS110"/>
    <property type="match status" value="1"/>
</dbReference>
<dbReference type="EMBL" id="BMAO01013374">
    <property type="protein sequence ID" value="GFQ88482.1"/>
    <property type="molecule type" value="Genomic_DNA"/>
</dbReference>
<keyword evidence="6" id="KW-1185">Reference proteome</keyword>
<evidence type="ECO:0000313" key="3">
    <source>
        <dbReference type="EMBL" id="GFQ64160.1"/>
    </source>
</evidence>
<evidence type="ECO:0000313" key="6">
    <source>
        <dbReference type="Proteomes" id="UP000887116"/>
    </source>
</evidence>
<comment type="caution">
    <text evidence="5">The sequence shown here is derived from an EMBL/GenBank/DDBJ whole genome shotgun (WGS) entry which is preliminary data.</text>
</comment>
<dbReference type="GO" id="GO:0004803">
    <property type="term" value="F:transposase activity"/>
    <property type="evidence" value="ECO:0007669"/>
    <property type="project" value="InterPro"/>
</dbReference>
<sequence length="207" mass="24138">MFQKKHLINNKHQRIENAERAISEFIKSKMANVFVKLCVVESTGGYEKLVIKLYNIAVHRAHPNRVYAFAKACNHFAKTDKLDAKLLEKYAEFIAKNDEVIEYIVSQKQEELKELRAVERNLNDEVHANKCRLHKVTRKAREYIEKQIEFAKKQLEQIRQDIEDIINSDSDLKEKSKLLTSYKGVGRKTASILLIEVPELGRLDNKE</sequence>
<feature type="coiled-coil region" evidence="1">
    <location>
        <begin position="105"/>
        <end position="168"/>
    </location>
</feature>
<dbReference type="EMBL" id="BMAO01029875">
    <property type="protein sequence ID" value="GFQ64160.1"/>
    <property type="molecule type" value="Genomic_DNA"/>
</dbReference>
<gene>
    <name evidence="5" type="primary">COM42_06355</name>
    <name evidence="5" type="ORF">TNCT_198331</name>
    <name evidence="4" type="ORF">TNCT_247241</name>
    <name evidence="3" type="ORF">TNCT_283401</name>
</gene>
<protein>
    <submittedName>
        <fullName evidence="5">IS110 family transposase</fullName>
    </submittedName>
</protein>